<feature type="compositionally biased region" description="Polar residues" evidence="10">
    <location>
        <begin position="130"/>
        <end position="151"/>
    </location>
</feature>
<keyword evidence="9" id="KW-0234">DNA repair</keyword>
<keyword evidence="5 9" id="KW-0805">Transcription regulation</keyword>
<evidence type="ECO:0000256" key="2">
    <source>
        <dbReference type="ARBA" id="ARBA00010916"/>
    </source>
</evidence>
<evidence type="ECO:0000256" key="8">
    <source>
        <dbReference type="ARBA" id="ARBA00023242"/>
    </source>
</evidence>
<reference evidence="11 12" key="1">
    <citation type="journal article" date="2018" name="IMA Fungus">
        <title>IMA Genome-F 9: Draft genome sequence of Annulohypoxylon stygium, Aspergillus mulundensis, Berkeleyomyces basicola (syn. Thielaviopsis basicola), Ceratocystis smalleyi, two Cercospora beticola strains, Coleophoma cylindrospora, Fusarium fracticaudum, Phialophora cf. hyalina, and Morchella septimelata.</title>
        <authorList>
            <person name="Wingfield B.D."/>
            <person name="Bills G.F."/>
            <person name="Dong Y."/>
            <person name="Huang W."/>
            <person name="Nel W.J."/>
            <person name="Swalarsk-Parry B.S."/>
            <person name="Vaghefi N."/>
            <person name="Wilken P.M."/>
            <person name="An Z."/>
            <person name="de Beer Z.W."/>
            <person name="De Vos L."/>
            <person name="Chen L."/>
            <person name="Duong T.A."/>
            <person name="Gao Y."/>
            <person name="Hammerbacher A."/>
            <person name="Kikkert J.R."/>
            <person name="Li Y."/>
            <person name="Li H."/>
            <person name="Li K."/>
            <person name="Li Q."/>
            <person name="Liu X."/>
            <person name="Ma X."/>
            <person name="Naidoo K."/>
            <person name="Pethybridge S.J."/>
            <person name="Sun J."/>
            <person name="Steenkamp E.T."/>
            <person name="van der Nest M.A."/>
            <person name="van Wyk S."/>
            <person name="Wingfield M.J."/>
            <person name="Xiong C."/>
            <person name="Yue Q."/>
            <person name="Zhang X."/>
        </authorList>
    </citation>
    <scope>NUCLEOTIDE SEQUENCE [LARGE SCALE GENOMIC DNA]</scope>
    <source>
        <strain evidence="11 12">BP5796</strain>
    </source>
</reference>
<name>A0A3D8RJ75_9HELO</name>
<feature type="compositionally biased region" description="Basic residues" evidence="10">
    <location>
        <begin position="173"/>
        <end position="184"/>
    </location>
</feature>
<dbReference type="GO" id="GO:0005634">
    <property type="term" value="C:nucleus"/>
    <property type="evidence" value="ECO:0007669"/>
    <property type="project" value="UniProtKB-SubCell"/>
</dbReference>
<sequence length="184" mass="19647">MAENVAPASAGPNGDVPGQPFYDKSRQALKKLLHQKRLLETALQAQEDAIFKKETEYLEETPSGNIITGFENYTKSSAAAPGGGRRKGQVTEANRVFSRSSISYNVDSAFDSATSTPMAAMAPTPVSASFQKGESASNHATPTSASSSNRVASGAGKKNKKAEEEDEDDKRDMKKIRMTGAARK</sequence>
<protein>
    <recommendedName>
        <fullName evidence="3 9">Chromatin modification-related protein EAF6</fullName>
    </recommendedName>
</protein>
<comment type="similarity">
    <text evidence="2 9">Belongs to the EAF6 family.</text>
</comment>
<dbReference type="GO" id="GO:0006281">
    <property type="term" value="P:DNA repair"/>
    <property type="evidence" value="ECO:0007669"/>
    <property type="project" value="UniProtKB-UniRule"/>
</dbReference>
<evidence type="ECO:0000256" key="9">
    <source>
        <dbReference type="RuleBase" id="RU368022"/>
    </source>
</evidence>
<feature type="region of interest" description="Disordered" evidence="10">
    <location>
        <begin position="125"/>
        <end position="184"/>
    </location>
</feature>
<keyword evidence="7 9" id="KW-0804">Transcription</keyword>
<evidence type="ECO:0000256" key="6">
    <source>
        <dbReference type="ARBA" id="ARBA00023054"/>
    </source>
</evidence>
<keyword evidence="6" id="KW-0175">Coiled coil</keyword>
<evidence type="ECO:0000256" key="7">
    <source>
        <dbReference type="ARBA" id="ARBA00023163"/>
    </source>
</evidence>
<dbReference type="OrthoDB" id="440324at2759"/>
<proteinExistence type="inferred from homology"/>
<keyword evidence="4 9" id="KW-0156">Chromatin regulator</keyword>
<dbReference type="InterPro" id="IPR015418">
    <property type="entry name" value="Eaf6"/>
</dbReference>
<keyword evidence="9" id="KW-0227">DNA damage</keyword>
<keyword evidence="8 9" id="KW-0539">Nucleus</keyword>
<evidence type="ECO:0000256" key="10">
    <source>
        <dbReference type="SAM" id="MobiDB-lite"/>
    </source>
</evidence>
<evidence type="ECO:0000256" key="4">
    <source>
        <dbReference type="ARBA" id="ARBA00022853"/>
    </source>
</evidence>
<organism evidence="11 12">
    <name type="scientific">Coleophoma crateriformis</name>
    <dbReference type="NCBI Taxonomy" id="565419"/>
    <lineage>
        <taxon>Eukaryota</taxon>
        <taxon>Fungi</taxon>
        <taxon>Dikarya</taxon>
        <taxon>Ascomycota</taxon>
        <taxon>Pezizomycotina</taxon>
        <taxon>Leotiomycetes</taxon>
        <taxon>Helotiales</taxon>
        <taxon>Dermateaceae</taxon>
        <taxon>Coleophoma</taxon>
    </lineage>
</organism>
<dbReference type="GO" id="GO:0006325">
    <property type="term" value="P:chromatin organization"/>
    <property type="evidence" value="ECO:0007669"/>
    <property type="project" value="UniProtKB-KW"/>
</dbReference>
<dbReference type="Proteomes" id="UP000256328">
    <property type="component" value="Unassembled WGS sequence"/>
</dbReference>
<evidence type="ECO:0000256" key="3">
    <source>
        <dbReference type="ARBA" id="ARBA00018504"/>
    </source>
</evidence>
<evidence type="ECO:0000313" key="11">
    <source>
        <dbReference type="EMBL" id="RDW74016.1"/>
    </source>
</evidence>
<evidence type="ECO:0000256" key="5">
    <source>
        <dbReference type="ARBA" id="ARBA00023015"/>
    </source>
</evidence>
<accession>A0A3D8RJ75</accession>
<dbReference type="Pfam" id="PF09340">
    <property type="entry name" value="NuA4"/>
    <property type="match status" value="1"/>
</dbReference>
<dbReference type="GO" id="GO:0035267">
    <property type="term" value="C:NuA4 histone acetyltransferase complex"/>
    <property type="evidence" value="ECO:0007669"/>
    <property type="project" value="UniProtKB-UniRule"/>
</dbReference>
<comment type="subcellular location">
    <subcellularLocation>
        <location evidence="1 9">Nucleus</location>
    </subcellularLocation>
</comment>
<evidence type="ECO:0000256" key="1">
    <source>
        <dbReference type="ARBA" id="ARBA00004123"/>
    </source>
</evidence>
<comment type="caution">
    <text evidence="11">The sequence shown here is derived from an EMBL/GenBank/DDBJ whole genome shotgun (WGS) entry which is preliminary data.</text>
</comment>
<feature type="region of interest" description="Disordered" evidence="10">
    <location>
        <begin position="1"/>
        <end position="22"/>
    </location>
</feature>
<keyword evidence="12" id="KW-1185">Reference proteome</keyword>
<comment type="subunit">
    <text evidence="9">Component of the NuA4 histone acetyltransferase complex.</text>
</comment>
<dbReference type="EMBL" id="PDLN01000010">
    <property type="protein sequence ID" value="RDW74016.1"/>
    <property type="molecule type" value="Genomic_DNA"/>
</dbReference>
<evidence type="ECO:0000313" key="12">
    <source>
        <dbReference type="Proteomes" id="UP000256328"/>
    </source>
</evidence>
<dbReference type="AlphaFoldDB" id="A0A3D8RJ75"/>
<comment type="function">
    <text evidence="9">Component of the NuA4 histone acetyltransferase complex which is involved in transcriptional activation of selected genes principally by acetylation of nucleosomal histone H4 and H2A. The NuA4 complex is also involved in DNA repair.</text>
</comment>
<dbReference type="PANTHER" id="PTHR13476">
    <property type="entry name" value="CHROMATIN MODIFICATION-RELATED PROTEIN MEAF6"/>
    <property type="match status" value="1"/>
</dbReference>
<gene>
    <name evidence="11" type="ORF">BP5796_07458</name>
</gene>